<dbReference type="Proteomes" id="UP001405405">
    <property type="component" value="Unassembled WGS sequence"/>
</dbReference>
<accession>A0ABV0CMZ5</accession>
<evidence type="ECO:0000256" key="1">
    <source>
        <dbReference type="SAM" id="MobiDB-lite"/>
    </source>
</evidence>
<organism evidence="2 3">
    <name type="scientific">Chromobacterium indicum</name>
    <dbReference type="NCBI Taxonomy" id="3110228"/>
    <lineage>
        <taxon>Bacteria</taxon>
        <taxon>Pseudomonadati</taxon>
        <taxon>Pseudomonadota</taxon>
        <taxon>Betaproteobacteria</taxon>
        <taxon>Neisseriales</taxon>
        <taxon>Chromobacteriaceae</taxon>
        <taxon>Chromobacterium</taxon>
    </lineage>
</organism>
<evidence type="ECO:0000313" key="2">
    <source>
        <dbReference type="EMBL" id="MEN7431768.1"/>
    </source>
</evidence>
<evidence type="ECO:0000313" key="3">
    <source>
        <dbReference type="Proteomes" id="UP001405405"/>
    </source>
</evidence>
<feature type="compositionally biased region" description="Low complexity" evidence="1">
    <location>
        <begin position="93"/>
        <end position="104"/>
    </location>
</feature>
<dbReference type="RefSeq" id="WP_346789013.1">
    <property type="nucleotide sequence ID" value="NZ_JAYFSJ010000009.1"/>
</dbReference>
<sequence length="124" mass="13657">MSKPDANQLLAALAGKGESKAARFRTLLPQINAAIERGVRHAQIIEALAADGLHMSHVEFRNALYRERRREEGKKAPHAQATPNTPASAASMPIAATPATKTTPHSIRSGRFDYGKFRDRKTKW</sequence>
<feature type="region of interest" description="Disordered" evidence="1">
    <location>
        <begin position="67"/>
        <end position="124"/>
    </location>
</feature>
<dbReference type="EMBL" id="JAYFSJ010000009">
    <property type="protein sequence ID" value="MEN7431768.1"/>
    <property type="molecule type" value="Genomic_DNA"/>
</dbReference>
<gene>
    <name evidence="2" type="ORF">VA599_13490</name>
</gene>
<keyword evidence="3" id="KW-1185">Reference proteome</keyword>
<reference evidence="2 3" key="1">
    <citation type="submission" date="2023-12" db="EMBL/GenBank/DDBJ databases">
        <title>Chromobacterium sp. strain TRC.1.1.SA producing antimicrobial pigment.</title>
        <authorList>
            <person name="Verma N."/>
            <person name="Choksket S."/>
            <person name="Pinnaka A.K."/>
            <person name="Korpole S."/>
        </authorList>
    </citation>
    <scope>NUCLEOTIDE SEQUENCE [LARGE SCALE GENOMIC DNA]</scope>
    <source>
        <strain evidence="2 3">TRC1.1.SA</strain>
    </source>
</reference>
<name>A0ABV0CMZ5_9NEIS</name>
<comment type="caution">
    <text evidence="2">The sequence shown here is derived from an EMBL/GenBank/DDBJ whole genome shotgun (WGS) entry which is preliminary data.</text>
</comment>
<protein>
    <submittedName>
        <fullName evidence="2">Uncharacterized protein</fullName>
    </submittedName>
</protein>
<proteinExistence type="predicted"/>